<keyword evidence="1" id="KW-0472">Membrane</keyword>
<comment type="caution">
    <text evidence="2">The sequence shown here is derived from an EMBL/GenBank/DDBJ whole genome shotgun (WGS) entry which is preliminary data.</text>
</comment>
<keyword evidence="1" id="KW-1133">Transmembrane helix</keyword>
<evidence type="ECO:0000313" key="3">
    <source>
        <dbReference type="Proteomes" id="UP000029223"/>
    </source>
</evidence>
<reference evidence="3" key="1">
    <citation type="submission" date="2014-09" db="EMBL/GenBank/DDBJ databases">
        <title>Vibrio variabilis JCM 19239. (C206) whole genome shotgun sequence.</title>
        <authorList>
            <person name="Sawabe T."/>
            <person name="Meirelles P."/>
            <person name="Nakanishi M."/>
            <person name="Sayaka M."/>
            <person name="Hattori M."/>
            <person name="Ohkuma M."/>
        </authorList>
    </citation>
    <scope>NUCLEOTIDE SEQUENCE [LARGE SCALE GENOMIC DNA]</scope>
    <source>
        <strain evidence="3">JCM 19239</strain>
    </source>
</reference>
<protein>
    <submittedName>
        <fullName evidence="2">Uncharacterized protein</fullName>
    </submittedName>
</protein>
<dbReference type="Proteomes" id="UP000029223">
    <property type="component" value="Unassembled WGS sequence"/>
</dbReference>
<gene>
    <name evidence="2" type="ORF">JCM19239_7838</name>
</gene>
<evidence type="ECO:0000313" key="2">
    <source>
        <dbReference type="EMBL" id="GAL29969.1"/>
    </source>
</evidence>
<name>A0ABQ0JMH3_9VIBR</name>
<keyword evidence="1" id="KW-0812">Transmembrane</keyword>
<organism evidence="2 3">
    <name type="scientific">Vibrio variabilis</name>
    <dbReference type="NCBI Taxonomy" id="990271"/>
    <lineage>
        <taxon>Bacteria</taxon>
        <taxon>Pseudomonadati</taxon>
        <taxon>Pseudomonadota</taxon>
        <taxon>Gammaproteobacteria</taxon>
        <taxon>Vibrionales</taxon>
        <taxon>Vibrionaceae</taxon>
        <taxon>Vibrio</taxon>
    </lineage>
</organism>
<proteinExistence type="predicted"/>
<evidence type="ECO:0000256" key="1">
    <source>
        <dbReference type="SAM" id="Phobius"/>
    </source>
</evidence>
<feature type="transmembrane region" description="Helical" evidence="1">
    <location>
        <begin position="12"/>
        <end position="37"/>
    </location>
</feature>
<accession>A0ABQ0JMH3</accession>
<dbReference type="EMBL" id="BBMS01000079">
    <property type="protein sequence ID" value="GAL29969.1"/>
    <property type="molecule type" value="Genomic_DNA"/>
</dbReference>
<keyword evidence="3" id="KW-1185">Reference proteome</keyword>
<sequence>MVATSLMAAYQAIFIFINVHSLPLRALLLTFIGFMYFSLQY</sequence>